<evidence type="ECO:0000259" key="6">
    <source>
        <dbReference type="Pfam" id="PF05154"/>
    </source>
</evidence>
<evidence type="ECO:0000256" key="3">
    <source>
        <dbReference type="ARBA" id="ARBA00022989"/>
    </source>
</evidence>
<evidence type="ECO:0000313" key="7">
    <source>
        <dbReference type="EMBL" id="MDQ0546210.1"/>
    </source>
</evidence>
<dbReference type="RefSeq" id="WP_230367537.1">
    <property type="nucleotide sequence ID" value="NZ_JAJALK010000013.1"/>
</dbReference>
<comment type="subcellular location">
    <subcellularLocation>
        <location evidence="1">Membrane</location>
        <topology evidence="1">Multi-pass membrane protein</topology>
    </subcellularLocation>
</comment>
<evidence type="ECO:0000256" key="1">
    <source>
        <dbReference type="ARBA" id="ARBA00004141"/>
    </source>
</evidence>
<accession>A0AAJ1WZD0</accession>
<evidence type="ECO:0000256" key="5">
    <source>
        <dbReference type="SAM" id="Phobius"/>
    </source>
</evidence>
<sequence length="107" mass="11854">MEPTTQEKILIEQRVTNEGPSIVLAYVLWFFLGAFSAHRFYLGRTGTAILQILLNCILVGFIWVVLDLFLIPGMVRAKQASLRARLTRDLGPSLRAASAALAPPARM</sequence>
<dbReference type="AlphaFoldDB" id="A0AAJ1WZD0"/>
<protein>
    <submittedName>
        <fullName evidence="7">TM2 domain-containing membrane protein YozV</fullName>
    </submittedName>
</protein>
<gene>
    <name evidence="7" type="ORF">QO001_005159</name>
</gene>
<dbReference type="GO" id="GO:0016020">
    <property type="term" value="C:membrane"/>
    <property type="evidence" value="ECO:0007669"/>
    <property type="project" value="UniProtKB-SubCell"/>
</dbReference>
<feature type="transmembrane region" description="Helical" evidence="5">
    <location>
        <begin position="21"/>
        <end position="42"/>
    </location>
</feature>
<comment type="caution">
    <text evidence="7">The sequence shown here is derived from an EMBL/GenBank/DDBJ whole genome shotgun (WGS) entry which is preliminary data.</text>
</comment>
<dbReference type="EMBL" id="JAUSWL010000012">
    <property type="protein sequence ID" value="MDQ0546210.1"/>
    <property type="molecule type" value="Genomic_DNA"/>
</dbReference>
<dbReference type="InterPro" id="IPR050932">
    <property type="entry name" value="TM2D1-3-like"/>
</dbReference>
<proteinExistence type="predicted"/>
<organism evidence="7 8">
    <name type="scientific">Methylobacterium brachiatum</name>
    <dbReference type="NCBI Taxonomy" id="269660"/>
    <lineage>
        <taxon>Bacteria</taxon>
        <taxon>Pseudomonadati</taxon>
        <taxon>Pseudomonadota</taxon>
        <taxon>Alphaproteobacteria</taxon>
        <taxon>Hyphomicrobiales</taxon>
        <taxon>Methylobacteriaceae</taxon>
        <taxon>Methylobacterium</taxon>
    </lineage>
</organism>
<feature type="domain" description="TM2" evidence="6">
    <location>
        <begin position="21"/>
        <end position="69"/>
    </location>
</feature>
<evidence type="ECO:0000256" key="2">
    <source>
        <dbReference type="ARBA" id="ARBA00022692"/>
    </source>
</evidence>
<dbReference type="PANTHER" id="PTHR21016:SF25">
    <property type="entry name" value="TM2 DOMAIN-CONTAINING PROTEIN DDB_G0277895-RELATED"/>
    <property type="match status" value="1"/>
</dbReference>
<dbReference type="Proteomes" id="UP001223420">
    <property type="component" value="Unassembled WGS sequence"/>
</dbReference>
<keyword evidence="2 5" id="KW-0812">Transmembrane</keyword>
<dbReference type="Pfam" id="PF05154">
    <property type="entry name" value="TM2"/>
    <property type="match status" value="1"/>
</dbReference>
<name>A0AAJ1WZD0_9HYPH</name>
<evidence type="ECO:0000313" key="8">
    <source>
        <dbReference type="Proteomes" id="UP001223420"/>
    </source>
</evidence>
<keyword evidence="3 5" id="KW-1133">Transmembrane helix</keyword>
<reference evidence="7" key="1">
    <citation type="submission" date="2023-07" db="EMBL/GenBank/DDBJ databases">
        <title>Genomic Encyclopedia of Type Strains, Phase IV (KMG-IV): sequencing the most valuable type-strain genomes for metagenomic binning, comparative biology and taxonomic classification.</title>
        <authorList>
            <person name="Goeker M."/>
        </authorList>
    </citation>
    <scope>NUCLEOTIDE SEQUENCE</scope>
    <source>
        <strain evidence="7">DSM 19569</strain>
    </source>
</reference>
<feature type="transmembrane region" description="Helical" evidence="5">
    <location>
        <begin position="48"/>
        <end position="75"/>
    </location>
</feature>
<dbReference type="PANTHER" id="PTHR21016">
    <property type="entry name" value="BETA-AMYLOID BINDING PROTEIN-RELATED"/>
    <property type="match status" value="1"/>
</dbReference>
<dbReference type="InterPro" id="IPR007829">
    <property type="entry name" value="TM2"/>
</dbReference>
<keyword evidence="4 5" id="KW-0472">Membrane</keyword>
<evidence type="ECO:0000256" key="4">
    <source>
        <dbReference type="ARBA" id="ARBA00023136"/>
    </source>
</evidence>